<evidence type="ECO:0000259" key="1">
    <source>
        <dbReference type="Pfam" id="PF13304"/>
    </source>
</evidence>
<name>A0ABV4H3B3_9ACTN</name>
<organism evidence="2 3">
    <name type="scientific">Kineococcus halophytocola</name>
    <dbReference type="NCBI Taxonomy" id="3234027"/>
    <lineage>
        <taxon>Bacteria</taxon>
        <taxon>Bacillati</taxon>
        <taxon>Actinomycetota</taxon>
        <taxon>Actinomycetes</taxon>
        <taxon>Kineosporiales</taxon>
        <taxon>Kineosporiaceae</taxon>
        <taxon>Kineococcus</taxon>
    </lineage>
</organism>
<dbReference type="InterPro" id="IPR051396">
    <property type="entry name" value="Bact_Antivir_Def_Nuclease"/>
</dbReference>
<dbReference type="SUPFAM" id="SSF52540">
    <property type="entry name" value="P-loop containing nucleoside triphosphate hydrolases"/>
    <property type="match status" value="1"/>
</dbReference>
<evidence type="ECO:0000313" key="2">
    <source>
        <dbReference type="EMBL" id="MEZ0166060.1"/>
    </source>
</evidence>
<sequence>MAEHSIARVKVTSFGPFGDVDIDLAPGLNVIVGDNATGKSQLLKLLYSCTKSLKDAEALTRKDLNPSIASKLNGAFRPVTLGRLTRRVRGRGGARIEIKYSGIADPLQFTFSSHAKREVVVSRIPNRELADEPVFLPSHELMSHAAQFLGLYDAYETGFEETWRDTTALMLRPALRGRRQEQARAVLDLFTDLLQGGTVVEGDDPGQFYLKQPGIGILEAPLLAEGHRKLAMIVRLISNGVLLEGGYLFWDEPEANLNPASQRAVADALIELVRSGSQIFVATHSMFLLRELQMREADFSSRYIGLSRHREPGQESAAAEVIAATSENLDDLPHLAALEAEAAQANRYLAW</sequence>
<dbReference type="Pfam" id="PF13304">
    <property type="entry name" value="AAA_21"/>
    <property type="match status" value="1"/>
</dbReference>
<reference evidence="2 3" key="1">
    <citation type="submission" date="2024-07" db="EMBL/GenBank/DDBJ databases">
        <authorList>
            <person name="Thanompreechachai J."/>
            <person name="Duangmal K."/>
        </authorList>
    </citation>
    <scope>NUCLEOTIDE SEQUENCE [LARGE SCALE GENOMIC DNA]</scope>
    <source>
        <strain evidence="2 3">LSe6-4</strain>
    </source>
</reference>
<dbReference type="CDD" id="cd00267">
    <property type="entry name" value="ABC_ATPase"/>
    <property type="match status" value="1"/>
</dbReference>
<dbReference type="InterPro" id="IPR003959">
    <property type="entry name" value="ATPase_AAA_core"/>
</dbReference>
<dbReference type="Gene3D" id="3.40.50.300">
    <property type="entry name" value="P-loop containing nucleotide triphosphate hydrolases"/>
    <property type="match status" value="2"/>
</dbReference>
<dbReference type="EMBL" id="JBGFTU010000017">
    <property type="protein sequence ID" value="MEZ0166060.1"/>
    <property type="molecule type" value="Genomic_DNA"/>
</dbReference>
<dbReference type="RefSeq" id="WP_370442282.1">
    <property type="nucleotide sequence ID" value="NZ_JBGFTU010000017.1"/>
</dbReference>
<proteinExistence type="predicted"/>
<protein>
    <submittedName>
        <fullName evidence="2">ATP/GTP-binding protein</fullName>
    </submittedName>
</protein>
<feature type="domain" description="ATPase AAA-type core" evidence="1">
    <location>
        <begin position="28"/>
        <end position="289"/>
    </location>
</feature>
<dbReference type="Proteomes" id="UP001565927">
    <property type="component" value="Unassembled WGS sequence"/>
</dbReference>
<comment type="caution">
    <text evidence="2">The sequence shown here is derived from an EMBL/GenBank/DDBJ whole genome shotgun (WGS) entry which is preliminary data.</text>
</comment>
<dbReference type="PANTHER" id="PTHR43581">
    <property type="entry name" value="ATP/GTP PHOSPHATASE"/>
    <property type="match status" value="1"/>
</dbReference>
<keyword evidence="3" id="KW-1185">Reference proteome</keyword>
<evidence type="ECO:0000313" key="3">
    <source>
        <dbReference type="Proteomes" id="UP001565927"/>
    </source>
</evidence>
<gene>
    <name evidence="2" type="ORF">AB2L27_14975</name>
</gene>
<dbReference type="InterPro" id="IPR027417">
    <property type="entry name" value="P-loop_NTPase"/>
</dbReference>
<dbReference type="PANTHER" id="PTHR43581:SF2">
    <property type="entry name" value="EXCINUCLEASE ATPASE SUBUNIT"/>
    <property type="match status" value="1"/>
</dbReference>
<accession>A0ABV4H3B3</accession>